<geneLocation type="plasmid" evidence="3 4">
    <name>pMBL6842</name>
</geneLocation>
<keyword evidence="2" id="KW-0732">Signal</keyword>
<sequence length="116" mass="12179">MTTALANFQDMAPAKGNLKSKTLWISLAVVAIMFSALAMAAGTGTEFNAIYTTFDGWVKGVPGKTVALLAFFYALYNITQQNYQMAAGAFLGSVLCVNAGAILDLIFTASIPGLSL</sequence>
<proteinExistence type="predicted"/>
<protein>
    <recommendedName>
        <fullName evidence="5">Pili assembly chaperone</fullName>
    </recommendedName>
</protein>
<reference evidence="3 4" key="1">
    <citation type="submission" date="2015-12" db="EMBL/GenBank/DDBJ databases">
        <title>Complete genome sequence of Pseudoalteromonas rubra SCSIO 6842, harboring a conjugative plasmid.</title>
        <authorList>
            <person name="Li B."/>
            <person name="Wang X."/>
        </authorList>
    </citation>
    <scope>NUCLEOTIDE SEQUENCE [LARGE SCALE GENOMIC DNA]</scope>
    <source>
        <strain evidence="3 4">SCSIO 6842</strain>
        <plasmid evidence="4">Plasmid pMBL6842</plasmid>
    </source>
</reference>
<evidence type="ECO:0000256" key="2">
    <source>
        <dbReference type="SAM" id="SignalP"/>
    </source>
</evidence>
<keyword evidence="1" id="KW-1133">Transmembrane helix</keyword>
<evidence type="ECO:0000313" key="4">
    <source>
        <dbReference type="Proteomes" id="UP000069015"/>
    </source>
</evidence>
<evidence type="ECO:0008006" key="5">
    <source>
        <dbReference type="Google" id="ProtNLM"/>
    </source>
</evidence>
<dbReference type="EMBL" id="CP013613">
    <property type="protein sequence ID" value="ALU46150.1"/>
    <property type="molecule type" value="Genomic_DNA"/>
</dbReference>
<dbReference type="AlphaFoldDB" id="A0A0U3I845"/>
<gene>
    <name evidence="3" type="ORF">AT705_24620</name>
</gene>
<feature type="signal peptide" evidence="2">
    <location>
        <begin position="1"/>
        <end position="40"/>
    </location>
</feature>
<keyword evidence="1" id="KW-0472">Membrane</keyword>
<keyword evidence="3" id="KW-0614">Plasmid</keyword>
<evidence type="ECO:0000256" key="1">
    <source>
        <dbReference type="SAM" id="Phobius"/>
    </source>
</evidence>
<feature type="transmembrane region" description="Helical" evidence="1">
    <location>
        <begin position="56"/>
        <end position="76"/>
    </location>
</feature>
<accession>A0A0U3I845</accession>
<keyword evidence="1" id="KW-0812">Transmembrane</keyword>
<feature type="chain" id="PRO_5006839764" description="Pili assembly chaperone" evidence="2">
    <location>
        <begin position="41"/>
        <end position="116"/>
    </location>
</feature>
<evidence type="ECO:0000313" key="3">
    <source>
        <dbReference type="EMBL" id="ALU46150.1"/>
    </source>
</evidence>
<dbReference type="RefSeq" id="WP_058798985.1">
    <property type="nucleotide sequence ID" value="NZ_CP013613.1"/>
</dbReference>
<organism evidence="3 4">
    <name type="scientific">Pseudoalteromonas rubra</name>
    <dbReference type="NCBI Taxonomy" id="43658"/>
    <lineage>
        <taxon>Bacteria</taxon>
        <taxon>Pseudomonadati</taxon>
        <taxon>Pseudomonadota</taxon>
        <taxon>Gammaproteobacteria</taxon>
        <taxon>Alteromonadales</taxon>
        <taxon>Pseudoalteromonadaceae</taxon>
        <taxon>Pseudoalteromonas</taxon>
    </lineage>
</organism>
<feature type="transmembrane region" description="Helical" evidence="1">
    <location>
        <begin position="88"/>
        <end position="111"/>
    </location>
</feature>
<dbReference type="Proteomes" id="UP000069015">
    <property type="component" value="Plasmid pMBL6842"/>
</dbReference>
<name>A0A0U3I845_9GAMM</name>
<dbReference type="KEGG" id="prr:AT705_24620"/>